<protein>
    <recommendedName>
        <fullName evidence="1">Peptidase S1 domain-containing protein</fullName>
    </recommendedName>
</protein>
<reference evidence="2" key="1">
    <citation type="journal article" date="2023" name="Genome Biol. Evol.">
        <title>Long-read-based Genome Assembly of Drosophila gunungcola Reveals Fewer Chemosensory Genes in Flower-breeding Species.</title>
        <authorList>
            <person name="Negi A."/>
            <person name="Liao B.Y."/>
            <person name="Yeh S.D."/>
        </authorList>
    </citation>
    <scope>NUCLEOTIDE SEQUENCE</scope>
    <source>
        <tissue evidence="2">Thorax</tissue>
    </source>
</reference>
<comment type="caution">
    <text evidence="2">The sequence shown here is derived from an EMBL/GenBank/DDBJ whole genome shotgun (WGS) entry which is preliminary data.</text>
</comment>
<dbReference type="Pfam" id="PF00089">
    <property type="entry name" value="Trypsin"/>
    <property type="match status" value="1"/>
</dbReference>
<name>A0A9Q0BQL8_9MUSC</name>
<dbReference type="SUPFAM" id="SSF50494">
    <property type="entry name" value="Trypsin-like serine proteases"/>
    <property type="match status" value="1"/>
</dbReference>
<evidence type="ECO:0000259" key="1">
    <source>
        <dbReference type="Pfam" id="PF00089"/>
    </source>
</evidence>
<feature type="domain" description="Peptidase S1" evidence="1">
    <location>
        <begin position="2"/>
        <end position="61"/>
    </location>
</feature>
<dbReference type="InterPro" id="IPR009003">
    <property type="entry name" value="Peptidase_S1_PA"/>
</dbReference>
<evidence type="ECO:0000313" key="2">
    <source>
        <dbReference type="EMBL" id="KAI8040596.1"/>
    </source>
</evidence>
<dbReference type="InterPro" id="IPR001254">
    <property type="entry name" value="Trypsin_dom"/>
</dbReference>
<gene>
    <name evidence="2" type="ORF">M5D96_006539</name>
</gene>
<keyword evidence="3" id="KW-1185">Reference proteome</keyword>
<dbReference type="AlphaFoldDB" id="A0A9Q0BQL8"/>
<organism evidence="2 3">
    <name type="scientific">Drosophila gunungcola</name>
    <name type="common">fruit fly</name>
    <dbReference type="NCBI Taxonomy" id="103775"/>
    <lineage>
        <taxon>Eukaryota</taxon>
        <taxon>Metazoa</taxon>
        <taxon>Ecdysozoa</taxon>
        <taxon>Arthropoda</taxon>
        <taxon>Hexapoda</taxon>
        <taxon>Insecta</taxon>
        <taxon>Pterygota</taxon>
        <taxon>Neoptera</taxon>
        <taxon>Endopterygota</taxon>
        <taxon>Diptera</taxon>
        <taxon>Brachycera</taxon>
        <taxon>Muscomorpha</taxon>
        <taxon>Ephydroidea</taxon>
        <taxon>Drosophilidae</taxon>
        <taxon>Drosophila</taxon>
        <taxon>Sophophora</taxon>
    </lineage>
</organism>
<sequence>MRNDLSLLRLANPLQFNRWVKPICLPDKGRTTLGEDWIWGPEENTLCTVVGWGAIREKGPSSKY</sequence>
<dbReference type="InterPro" id="IPR043504">
    <property type="entry name" value="Peptidase_S1_PA_chymotrypsin"/>
</dbReference>
<dbReference type="GO" id="GO:0004252">
    <property type="term" value="F:serine-type endopeptidase activity"/>
    <property type="evidence" value="ECO:0007669"/>
    <property type="project" value="InterPro"/>
</dbReference>
<dbReference type="GO" id="GO:0006508">
    <property type="term" value="P:proteolysis"/>
    <property type="evidence" value="ECO:0007669"/>
    <property type="project" value="InterPro"/>
</dbReference>
<proteinExistence type="predicted"/>
<dbReference type="PANTHER" id="PTHR24258">
    <property type="entry name" value="SERINE PROTEASE-RELATED"/>
    <property type="match status" value="1"/>
</dbReference>
<accession>A0A9Q0BQL8</accession>
<evidence type="ECO:0000313" key="3">
    <source>
        <dbReference type="Proteomes" id="UP001059596"/>
    </source>
</evidence>
<dbReference type="Proteomes" id="UP001059596">
    <property type="component" value="Unassembled WGS sequence"/>
</dbReference>
<dbReference type="PANTHER" id="PTHR24258:SF116">
    <property type="entry name" value="FI16631P1-RELATED"/>
    <property type="match status" value="1"/>
</dbReference>
<dbReference type="Gene3D" id="2.40.10.10">
    <property type="entry name" value="Trypsin-like serine proteases"/>
    <property type="match status" value="1"/>
</dbReference>
<dbReference type="EMBL" id="JAMKOV010000004">
    <property type="protein sequence ID" value="KAI8040596.1"/>
    <property type="molecule type" value="Genomic_DNA"/>
</dbReference>